<feature type="chain" id="PRO_5045111636" evidence="2">
    <location>
        <begin position="23"/>
        <end position="321"/>
    </location>
</feature>
<feature type="compositionally biased region" description="Pro residues" evidence="1">
    <location>
        <begin position="42"/>
        <end position="54"/>
    </location>
</feature>
<proteinExistence type="predicted"/>
<dbReference type="SUPFAM" id="SSF53474">
    <property type="entry name" value="alpha/beta-Hydrolases"/>
    <property type="match status" value="1"/>
</dbReference>
<keyword evidence="3" id="KW-0378">Hydrolase</keyword>
<evidence type="ECO:0000256" key="2">
    <source>
        <dbReference type="SAM" id="SignalP"/>
    </source>
</evidence>
<evidence type="ECO:0000313" key="4">
    <source>
        <dbReference type="Proteomes" id="UP001217044"/>
    </source>
</evidence>
<gene>
    <name evidence="3" type="ORF">M8445_13505</name>
</gene>
<sequence length="321" mass="33125">MKVSVLCLSLLTLALTGPAASAAASAAGQTTPRGSALLGTMPPAPNRPAVPATPPRTTTETMPGAWARPGEWVPVGGAHASYLQVPAGCPERACALVVVSHPRAQSAERLRDSPQAGTLVAALLRANYAVLLSGDGGPATWGSPGALSTVGVAHATATRRFNWSGRTYALGLSMGGLMSLRSALPGSPYPVSGVALIDAWADLDRAWGSDLTRRAEIDAAYRLGTRPLPDLNPLVRVMAAPPMPLFVVNSLDDTTVKASLNTDRLLGRAQQGVSEFIPLTGPHLGGNRFSPAVAQRLVGFFDRLAALPLPEAGSQAGAERP</sequence>
<name>A0ABY7UZQ0_9DEIO</name>
<dbReference type="Gene3D" id="3.40.50.1820">
    <property type="entry name" value="alpha/beta hydrolase"/>
    <property type="match status" value="1"/>
</dbReference>
<dbReference type="GO" id="GO:0016787">
    <property type="term" value="F:hydrolase activity"/>
    <property type="evidence" value="ECO:0007669"/>
    <property type="project" value="UniProtKB-KW"/>
</dbReference>
<dbReference type="RefSeq" id="WP_273988381.1">
    <property type="nucleotide sequence ID" value="NZ_BAABQT010000013.1"/>
</dbReference>
<feature type="region of interest" description="Disordered" evidence="1">
    <location>
        <begin position="26"/>
        <end position="67"/>
    </location>
</feature>
<protein>
    <submittedName>
        <fullName evidence="3">Alpha/beta hydrolase</fullName>
    </submittedName>
</protein>
<reference evidence="3 4" key="1">
    <citation type="submission" date="2022-12" db="EMBL/GenBank/DDBJ databases">
        <title>Genome Sequence of Deinococcus aquaticus Type Strain PB314.</title>
        <authorList>
            <person name="Albert C."/>
            <person name="Hill J."/>
            <person name="Boren L."/>
            <person name="Scholz-Ng S."/>
            <person name="Fatema N."/>
            <person name="Grosso R."/>
            <person name="Soboslay E."/>
            <person name="Tuohy J."/>
        </authorList>
    </citation>
    <scope>NUCLEOTIDE SEQUENCE [LARGE SCALE GENOMIC DNA]</scope>
    <source>
        <strain evidence="3 4">PB-314</strain>
    </source>
</reference>
<evidence type="ECO:0000313" key="3">
    <source>
        <dbReference type="EMBL" id="WDA58350.1"/>
    </source>
</evidence>
<dbReference type="EMBL" id="CP115165">
    <property type="protein sequence ID" value="WDA58350.1"/>
    <property type="molecule type" value="Genomic_DNA"/>
</dbReference>
<evidence type="ECO:0000256" key="1">
    <source>
        <dbReference type="SAM" id="MobiDB-lite"/>
    </source>
</evidence>
<organism evidence="3 4">
    <name type="scientific">Deinococcus aquaticus</name>
    <dbReference type="NCBI Taxonomy" id="328692"/>
    <lineage>
        <taxon>Bacteria</taxon>
        <taxon>Thermotogati</taxon>
        <taxon>Deinococcota</taxon>
        <taxon>Deinococci</taxon>
        <taxon>Deinococcales</taxon>
        <taxon>Deinococcaceae</taxon>
        <taxon>Deinococcus</taxon>
    </lineage>
</organism>
<keyword evidence="2" id="KW-0732">Signal</keyword>
<dbReference type="Proteomes" id="UP001217044">
    <property type="component" value="Chromosome"/>
</dbReference>
<accession>A0ABY7UZQ0</accession>
<keyword evidence="4" id="KW-1185">Reference proteome</keyword>
<feature type="signal peptide" evidence="2">
    <location>
        <begin position="1"/>
        <end position="22"/>
    </location>
</feature>
<dbReference type="InterPro" id="IPR029058">
    <property type="entry name" value="AB_hydrolase_fold"/>
</dbReference>